<sequence>MPIIMVQEMPGVTQAQYEQVTDRVSGGKGGLGSRADYPVPGLISHAAGPTPDGWIVVDVWESEEALQRFSEHLLPALREAGVPEDRPKIFSAFNVITD</sequence>
<evidence type="ECO:0008006" key="3">
    <source>
        <dbReference type="Google" id="ProtNLM"/>
    </source>
</evidence>
<proteinExistence type="predicted"/>
<name>A0ABP5Z851_9ACTN</name>
<comment type="caution">
    <text evidence="1">The sequence shown here is derived from an EMBL/GenBank/DDBJ whole genome shotgun (WGS) entry which is preliminary data.</text>
</comment>
<keyword evidence="2" id="KW-1185">Reference proteome</keyword>
<dbReference type="Proteomes" id="UP001499942">
    <property type="component" value="Unassembled WGS sequence"/>
</dbReference>
<organism evidence="1 2">
    <name type="scientific">Streptomyces gobitricini</name>
    <dbReference type="NCBI Taxonomy" id="68211"/>
    <lineage>
        <taxon>Bacteria</taxon>
        <taxon>Bacillati</taxon>
        <taxon>Actinomycetota</taxon>
        <taxon>Actinomycetes</taxon>
        <taxon>Kitasatosporales</taxon>
        <taxon>Streptomycetaceae</taxon>
        <taxon>Streptomyces</taxon>
    </lineage>
</organism>
<evidence type="ECO:0000313" key="2">
    <source>
        <dbReference type="Proteomes" id="UP001499942"/>
    </source>
</evidence>
<dbReference type="RefSeq" id="WP_344360590.1">
    <property type="nucleotide sequence ID" value="NZ_BAAASR010000015.1"/>
</dbReference>
<protein>
    <recommendedName>
        <fullName evidence="3">ABM domain-containing protein</fullName>
    </recommendedName>
</protein>
<gene>
    <name evidence="1" type="ORF">GCM10010393_27710</name>
</gene>
<evidence type="ECO:0000313" key="1">
    <source>
        <dbReference type="EMBL" id="GAA2494181.1"/>
    </source>
</evidence>
<reference evidence="2" key="1">
    <citation type="journal article" date="2019" name="Int. J. Syst. Evol. Microbiol.">
        <title>The Global Catalogue of Microorganisms (GCM) 10K type strain sequencing project: providing services to taxonomists for standard genome sequencing and annotation.</title>
        <authorList>
            <consortium name="The Broad Institute Genomics Platform"/>
            <consortium name="The Broad Institute Genome Sequencing Center for Infectious Disease"/>
            <person name="Wu L."/>
            <person name="Ma J."/>
        </authorList>
    </citation>
    <scope>NUCLEOTIDE SEQUENCE [LARGE SCALE GENOMIC DNA]</scope>
    <source>
        <strain evidence="2">JCM 5062</strain>
    </source>
</reference>
<accession>A0ABP5Z851</accession>
<dbReference type="EMBL" id="BAAASR010000015">
    <property type="protein sequence ID" value="GAA2494181.1"/>
    <property type="molecule type" value="Genomic_DNA"/>
</dbReference>